<dbReference type="GO" id="GO:0071555">
    <property type="term" value="P:cell wall organization"/>
    <property type="evidence" value="ECO:0007669"/>
    <property type="project" value="TreeGrafter"/>
</dbReference>
<dbReference type="Proteomes" id="UP000245283">
    <property type="component" value="Unassembled WGS sequence"/>
</dbReference>
<comment type="caution">
    <text evidence="4">The sequence shown here is derived from an EMBL/GenBank/DDBJ whole genome shotgun (WGS) entry which is preliminary data.</text>
</comment>
<dbReference type="GO" id="GO:0008658">
    <property type="term" value="F:penicillin binding"/>
    <property type="evidence" value="ECO:0007669"/>
    <property type="project" value="InterPro"/>
</dbReference>
<dbReference type="EMBL" id="QETB01000001">
    <property type="protein sequence ID" value="PWF26919.1"/>
    <property type="molecule type" value="Genomic_DNA"/>
</dbReference>
<proteinExistence type="predicted"/>
<dbReference type="InterPro" id="IPR012338">
    <property type="entry name" value="Beta-lactam/transpept-like"/>
</dbReference>
<organism evidence="4 5">
    <name type="scientific">Ancrocorticia populi</name>
    <dbReference type="NCBI Taxonomy" id="2175228"/>
    <lineage>
        <taxon>Bacteria</taxon>
        <taxon>Bacillati</taxon>
        <taxon>Actinomycetota</taxon>
        <taxon>Actinomycetes</taxon>
        <taxon>Actinomycetales</taxon>
        <taxon>Actinomycetaceae</taxon>
        <taxon>Ancrocorticia</taxon>
    </lineage>
</organism>
<dbReference type="Pfam" id="PF21922">
    <property type="entry name" value="PBP_dimer_2"/>
    <property type="match status" value="1"/>
</dbReference>
<keyword evidence="5" id="KW-1185">Reference proteome</keyword>
<protein>
    <submittedName>
        <fullName evidence="4">Penicillin-binding protein</fullName>
    </submittedName>
</protein>
<dbReference type="PANTHER" id="PTHR30627:SF24">
    <property type="entry name" value="PENICILLIN-BINDING PROTEIN 4B"/>
    <property type="match status" value="1"/>
</dbReference>
<dbReference type="GO" id="GO:0071972">
    <property type="term" value="F:peptidoglycan L,D-transpeptidase activity"/>
    <property type="evidence" value="ECO:0007669"/>
    <property type="project" value="TreeGrafter"/>
</dbReference>
<evidence type="ECO:0000256" key="1">
    <source>
        <dbReference type="SAM" id="SignalP"/>
    </source>
</evidence>
<dbReference type="GO" id="GO:0005886">
    <property type="term" value="C:plasma membrane"/>
    <property type="evidence" value="ECO:0007669"/>
    <property type="project" value="TreeGrafter"/>
</dbReference>
<dbReference type="OrthoDB" id="9766847at2"/>
<feature type="domain" description="Penicillin binding protein A dimerisation" evidence="3">
    <location>
        <begin position="52"/>
        <end position="135"/>
    </location>
</feature>
<dbReference type="AlphaFoldDB" id="A0A2V1KBX5"/>
<dbReference type="SUPFAM" id="SSF56601">
    <property type="entry name" value="beta-lactamase/transpeptidase-like"/>
    <property type="match status" value="1"/>
</dbReference>
<dbReference type="InterPro" id="IPR050515">
    <property type="entry name" value="Beta-lactam/transpept"/>
</dbReference>
<name>A0A2V1KBX5_9ACTO</name>
<evidence type="ECO:0000313" key="4">
    <source>
        <dbReference type="EMBL" id="PWF26919.1"/>
    </source>
</evidence>
<keyword evidence="1" id="KW-0732">Signal</keyword>
<reference evidence="5" key="1">
    <citation type="submission" date="2018-05" db="EMBL/GenBank/DDBJ databases">
        <authorList>
            <person name="Li Y."/>
        </authorList>
    </citation>
    <scope>NUCLEOTIDE SEQUENCE [LARGE SCALE GENOMIC DNA]</scope>
    <source>
        <strain evidence="5">sk1b4</strain>
    </source>
</reference>
<dbReference type="InterPro" id="IPR054120">
    <property type="entry name" value="PBPA_dimer"/>
</dbReference>
<feature type="chain" id="PRO_5015835980" evidence="1">
    <location>
        <begin position="24"/>
        <end position="482"/>
    </location>
</feature>
<feature type="domain" description="Penicillin-binding protein transpeptidase" evidence="2">
    <location>
        <begin position="156"/>
        <end position="477"/>
    </location>
</feature>
<dbReference type="RefSeq" id="WP_109092420.1">
    <property type="nucleotide sequence ID" value="NZ_QETB01000001.1"/>
</dbReference>
<dbReference type="Pfam" id="PF00905">
    <property type="entry name" value="Transpeptidase"/>
    <property type="match status" value="1"/>
</dbReference>
<feature type="signal peptide" evidence="1">
    <location>
        <begin position="1"/>
        <end position="23"/>
    </location>
</feature>
<dbReference type="Gene3D" id="3.90.1310.10">
    <property type="entry name" value="Penicillin-binding protein 2a (Domain 2)"/>
    <property type="match status" value="1"/>
</dbReference>
<accession>A0A2V1KBX5</accession>
<gene>
    <name evidence="4" type="ORF">DD236_00435</name>
</gene>
<evidence type="ECO:0000313" key="5">
    <source>
        <dbReference type="Proteomes" id="UP000245283"/>
    </source>
</evidence>
<evidence type="ECO:0000259" key="2">
    <source>
        <dbReference type="Pfam" id="PF00905"/>
    </source>
</evidence>
<sequence>MNRPVRRLSILMLVMFVALMASATSIQYFQSSSLNADSRNVRTLYREFGTDRGPIIVSGESIATSEPVDTPYKFQRTYRSDGAYSNVTGYFSTTFNSMTGIEKAQNGVLGGSDSSLAGQRLQELVTGRQPQGGAVELTLDNTVQEAAISAMAGRKGAVVAIEPSTGKILAQVSLPTYDANSIATQDSAAAQEAWTSLNEDEDKPLVDRTSRGDQYAPGSTFKMLTAVAMLENDPDMTPDTLVEAPTSWSPPGTSHEIYNPGQIACGDGSGEATLRQTFIQSCNTAYAIGGVDVGADNMIDQANKFGFGENFETPLLVTASRFPEPANDAELAMDSFGQQDIRVTPMQMAMITSAIANDGELMTPYLVNRTLTADLEEVSTTKPNKYGDTMSEQTAAYMQEMMVEDVKSGTGHRAAIDGVEVAGKTGTAEIASGVLPHAWFAAFAPADDPQIAVVVLLENDPGDGGTSAAPVAREIIQAKLGQ</sequence>
<dbReference type="PANTHER" id="PTHR30627">
    <property type="entry name" value="PEPTIDOGLYCAN D,D-TRANSPEPTIDASE"/>
    <property type="match status" value="1"/>
</dbReference>
<dbReference type="InterPro" id="IPR001460">
    <property type="entry name" value="PCN-bd_Tpept"/>
</dbReference>
<evidence type="ECO:0000259" key="3">
    <source>
        <dbReference type="Pfam" id="PF21922"/>
    </source>
</evidence>
<dbReference type="Gene3D" id="3.40.710.10">
    <property type="entry name" value="DD-peptidase/beta-lactamase superfamily"/>
    <property type="match status" value="1"/>
</dbReference>